<dbReference type="SUPFAM" id="SSF53850">
    <property type="entry name" value="Periplasmic binding protein-like II"/>
    <property type="match status" value="1"/>
</dbReference>
<dbReference type="PANTHER" id="PTHR30024:SF2">
    <property type="entry name" value="ABC TRANSPORTER SUBSTRATE-BINDING PROTEIN"/>
    <property type="match status" value="1"/>
</dbReference>
<dbReference type="OrthoDB" id="6003871at2"/>
<dbReference type="KEGG" id="sva:SVA_1854"/>
<dbReference type="AlphaFoldDB" id="A0A1B4V4E2"/>
<dbReference type="PANTHER" id="PTHR30024">
    <property type="entry name" value="ALIPHATIC SULFONATES-BINDING PROTEIN-RELATED"/>
    <property type="match status" value="1"/>
</dbReference>
<accession>A0A1B4V4E2</accession>
<dbReference type="EMBL" id="AP014936">
    <property type="protein sequence ID" value="BAU48408.1"/>
    <property type="molecule type" value="Genomic_DNA"/>
</dbReference>
<proteinExistence type="predicted"/>
<dbReference type="Pfam" id="PF13379">
    <property type="entry name" value="NMT1_2"/>
    <property type="match status" value="1"/>
</dbReference>
<sequence>MRTTIRAVAASILGLGIAFFAASGFAEVKEVRIAQQFGIGYLPLQMMAEKGLLEKHAKQLGLGDIKVTWSRFGGGAAMNDALLSGNLDFASGGVGPLLTIWDKTKGSLDVKGVAAINSMPLYLVTRNPNVKSIKDFTEQDKIALPAVKVSVQARTLQMAAAQAWGQDQYDRLDKLTVSMKHPDGVAAMLSGQSEITGHLTSPPYQQQLLQDGKMRKVMSSYDVLGGKSTFNTVWTTSKFRKDNPKTYQAFVAALKEAMEIINKDKAAATDVFMKQTNSKLDPEFVRKIVMDDENEFTMTPRNTMKYAEFMHKVEALRNRPKSWKDYFFPEVHNLSGG</sequence>
<evidence type="ECO:0000313" key="2">
    <source>
        <dbReference type="Proteomes" id="UP000218899"/>
    </source>
</evidence>
<dbReference type="Proteomes" id="UP000218899">
    <property type="component" value="Chromosome"/>
</dbReference>
<dbReference type="RefSeq" id="WP_096460919.1">
    <property type="nucleotide sequence ID" value="NZ_AP014936.1"/>
</dbReference>
<organism evidence="1 2">
    <name type="scientific">Sulfurifustis variabilis</name>
    <dbReference type="NCBI Taxonomy" id="1675686"/>
    <lineage>
        <taxon>Bacteria</taxon>
        <taxon>Pseudomonadati</taxon>
        <taxon>Pseudomonadota</taxon>
        <taxon>Gammaproteobacteria</taxon>
        <taxon>Acidiferrobacterales</taxon>
        <taxon>Acidiferrobacteraceae</taxon>
        <taxon>Sulfurifustis</taxon>
    </lineage>
</organism>
<protein>
    <submittedName>
        <fullName evidence="1">Nitrate ABC transporter substrate-binding protein</fullName>
    </submittedName>
</protein>
<gene>
    <name evidence="1" type="ORF">SVA_1854</name>
</gene>
<dbReference type="Gene3D" id="3.40.190.10">
    <property type="entry name" value="Periplasmic binding protein-like II"/>
    <property type="match status" value="2"/>
</dbReference>
<keyword evidence="2" id="KW-1185">Reference proteome</keyword>
<reference evidence="1 2" key="1">
    <citation type="submission" date="2015-08" db="EMBL/GenBank/DDBJ databases">
        <title>Complete genome sequence of Sulfurifustis variabilis.</title>
        <authorList>
            <person name="Miura A."/>
            <person name="Kojima H."/>
            <person name="Fukui M."/>
        </authorList>
    </citation>
    <scope>NUCLEOTIDE SEQUENCE [LARGE SCALE GENOMIC DNA]</scope>
    <source>
        <strain evidence="2">skN76</strain>
    </source>
</reference>
<name>A0A1B4V4E2_9GAMM</name>
<evidence type="ECO:0000313" key="1">
    <source>
        <dbReference type="EMBL" id="BAU48408.1"/>
    </source>
</evidence>